<evidence type="ECO:0000256" key="1">
    <source>
        <dbReference type="ARBA" id="ARBA00023015"/>
    </source>
</evidence>
<dbReference type="InterPro" id="IPR014710">
    <property type="entry name" value="RmlC-like_jellyroll"/>
</dbReference>
<keyword evidence="1" id="KW-0805">Transcription regulation</keyword>
<name>A0A926HSN8_9FIRM</name>
<dbReference type="PRINTS" id="PR00034">
    <property type="entry name" value="HTHCRP"/>
</dbReference>
<evidence type="ECO:0000313" key="5">
    <source>
        <dbReference type="EMBL" id="MBC8538652.1"/>
    </source>
</evidence>
<proteinExistence type="predicted"/>
<keyword evidence="6" id="KW-1185">Reference proteome</keyword>
<sequence length="223" mass="25520">MDMLEQYLPFFTKLTPQQQAVLSQNTTRHTAKKGEIVHNGSLDCIGILILVRGQFRVFTLSEEGREITLYRLWERDICLLSASCMLNSIQFDVSVEAKKETEYWKIPASVYRKVMQQAAPMANYTGELLAARFSDVMWLMDQILYKRMDSRLAAFLLEESQLEGGRELKMTHEAIARHLGSAREVVTRMLKYFQSEGLVALSRGSVTISDETGLRKLAEESLR</sequence>
<dbReference type="Pfam" id="PF13545">
    <property type="entry name" value="HTH_Crp_2"/>
    <property type="match status" value="1"/>
</dbReference>
<keyword evidence="3" id="KW-0804">Transcription</keyword>
<protein>
    <submittedName>
        <fullName evidence="5">Crp/Fnr family transcriptional regulator</fullName>
    </submittedName>
</protein>
<evidence type="ECO:0000259" key="4">
    <source>
        <dbReference type="PROSITE" id="PS51063"/>
    </source>
</evidence>
<reference evidence="5" key="1">
    <citation type="submission" date="2020-08" db="EMBL/GenBank/DDBJ databases">
        <title>Genome public.</title>
        <authorList>
            <person name="Liu C."/>
            <person name="Sun Q."/>
        </authorList>
    </citation>
    <scope>NUCLEOTIDE SEQUENCE</scope>
    <source>
        <strain evidence="5">NSJ-63</strain>
    </source>
</reference>
<gene>
    <name evidence="5" type="ORF">H8693_06855</name>
</gene>
<dbReference type="SUPFAM" id="SSF51206">
    <property type="entry name" value="cAMP-binding domain-like"/>
    <property type="match status" value="1"/>
</dbReference>
<dbReference type="InterPro" id="IPR012318">
    <property type="entry name" value="HTH_CRP"/>
</dbReference>
<dbReference type="PANTHER" id="PTHR24567:SF74">
    <property type="entry name" value="HTH-TYPE TRANSCRIPTIONAL REGULATOR ARCR"/>
    <property type="match status" value="1"/>
</dbReference>
<dbReference type="CDD" id="cd00038">
    <property type="entry name" value="CAP_ED"/>
    <property type="match status" value="1"/>
</dbReference>
<dbReference type="InterPro" id="IPR036390">
    <property type="entry name" value="WH_DNA-bd_sf"/>
</dbReference>
<dbReference type="InterPro" id="IPR000595">
    <property type="entry name" value="cNMP-bd_dom"/>
</dbReference>
<dbReference type="GO" id="GO:0003700">
    <property type="term" value="F:DNA-binding transcription factor activity"/>
    <property type="evidence" value="ECO:0007669"/>
    <property type="project" value="TreeGrafter"/>
</dbReference>
<dbReference type="GO" id="GO:0003677">
    <property type="term" value="F:DNA binding"/>
    <property type="evidence" value="ECO:0007669"/>
    <property type="project" value="UniProtKB-KW"/>
</dbReference>
<dbReference type="Gene3D" id="2.60.120.10">
    <property type="entry name" value="Jelly Rolls"/>
    <property type="match status" value="1"/>
</dbReference>
<dbReference type="InterPro" id="IPR036388">
    <property type="entry name" value="WH-like_DNA-bd_sf"/>
</dbReference>
<dbReference type="PANTHER" id="PTHR24567">
    <property type="entry name" value="CRP FAMILY TRANSCRIPTIONAL REGULATORY PROTEIN"/>
    <property type="match status" value="1"/>
</dbReference>
<dbReference type="CDD" id="cd00092">
    <property type="entry name" value="HTH_CRP"/>
    <property type="match status" value="1"/>
</dbReference>
<dbReference type="AlphaFoldDB" id="A0A926HSN8"/>
<dbReference type="PROSITE" id="PS51063">
    <property type="entry name" value="HTH_CRP_2"/>
    <property type="match status" value="1"/>
</dbReference>
<dbReference type="Gene3D" id="1.10.10.10">
    <property type="entry name" value="Winged helix-like DNA-binding domain superfamily/Winged helix DNA-binding domain"/>
    <property type="match status" value="1"/>
</dbReference>
<dbReference type="EMBL" id="JACRSS010000003">
    <property type="protein sequence ID" value="MBC8538652.1"/>
    <property type="molecule type" value="Genomic_DNA"/>
</dbReference>
<dbReference type="SMART" id="SM00419">
    <property type="entry name" value="HTH_CRP"/>
    <property type="match status" value="1"/>
</dbReference>
<dbReference type="InterPro" id="IPR018490">
    <property type="entry name" value="cNMP-bd_dom_sf"/>
</dbReference>
<accession>A0A926HSN8</accession>
<evidence type="ECO:0000256" key="2">
    <source>
        <dbReference type="ARBA" id="ARBA00023125"/>
    </source>
</evidence>
<dbReference type="SUPFAM" id="SSF46785">
    <property type="entry name" value="Winged helix' DNA-binding domain"/>
    <property type="match status" value="1"/>
</dbReference>
<evidence type="ECO:0000256" key="3">
    <source>
        <dbReference type="ARBA" id="ARBA00023163"/>
    </source>
</evidence>
<comment type="caution">
    <text evidence="5">The sequence shown here is derived from an EMBL/GenBank/DDBJ whole genome shotgun (WGS) entry which is preliminary data.</text>
</comment>
<keyword evidence="2" id="KW-0238">DNA-binding</keyword>
<dbReference type="InterPro" id="IPR050397">
    <property type="entry name" value="Env_Response_Regulators"/>
</dbReference>
<feature type="domain" description="HTH crp-type" evidence="4">
    <location>
        <begin position="146"/>
        <end position="212"/>
    </location>
</feature>
<organism evidence="5 6">
    <name type="scientific">Guopingia tenuis</name>
    <dbReference type="NCBI Taxonomy" id="2763656"/>
    <lineage>
        <taxon>Bacteria</taxon>
        <taxon>Bacillati</taxon>
        <taxon>Bacillota</taxon>
        <taxon>Clostridia</taxon>
        <taxon>Christensenellales</taxon>
        <taxon>Christensenellaceae</taxon>
        <taxon>Guopingia</taxon>
    </lineage>
</organism>
<dbReference type="Proteomes" id="UP000617951">
    <property type="component" value="Unassembled WGS sequence"/>
</dbReference>
<dbReference type="GO" id="GO:0005829">
    <property type="term" value="C:cytosol"/>
    <property type="evidence" value="ECO:0007669"/>
    <property type="project" value="TreeGrafter"/>
</dbReference>
<evidence type="ECO:0000313" key="6">
    <source>
        <dbReference type="Proteomes" id="UP000617951"/>
    </source>
</evidence>